<dbReference type="RefSeq" id="WP_323296596.1">
    <property type="nucleotide sequence ID" value="NZ_JAYFUM010000010.1"/>
</dbReference>
<dbReference type="InterPro" id="IPR013656">
    <property type="entry name" value="PAS_4"/>
</dbReference>
<dbReference type="PRINTS" id="PR00344">
    <property type="entry name" value="BCTRLSENSOR"/>
</dbReference>
<dbReference type="SMART" id="SM00091">
    <property type="entry name" value="PAS"/>
    <property type="match status" value="6"/>
</dbReference>
<dbReference type="PANTHER" id="PTHR43304:SF1">
    <property type="entry name" value="PAC DOMAIN-CONTAINING PROTEIN"/>
    <property type="match status" value="1"/>
</dbReference>
<feature type="domain" description="PAC" evidence="8">
    <location>
        <begin position="593"/>
        <end position="644"/>
    </location>
</feature>
<dbReference type="SUPFAM" id="SSF55874">
    <property type="entry name" value="ATPase domain of HSP90 chaperone/DNA topoisomerase II/histidine kinase"/>
    <property type="match status" value="1"/>
</dbReference>
<keyword evidence="4" id="KW-0808">Transferase</keyword>
<feature type="domain" description="PAS" evidence="7">
    <location>
        <begin position="139"/>
        <end position="210"/>
    </location>
</feature>
<feature type="domain" description="PAC" evidence="8">
    <location>
        <begin position="469"/>
        <end position="521"/>
    </location>
</feature>
<dbReference type="CDD" id="cd00130">
    <property type="entry name" value="PAS"/>
    <property type="match status" value="3"/>
</dbReference>
<dbReference type="InterPro" id="IPR036890">
    <property type="entry name" value="HATPase_C_sf"/>
</dbReference>
<feature type="domain" description="PAC" evidence="8">
    <location>
        <begin position="214"/>
        <end position="265"/>
    </location>
</feature>
<sequence>MTSTLAHTQDFLEKITENVKIAMFQFCLTEMGTIRFQYLSKVIEKVCPSVDYQSFIDNPEQTFRIKLGDNFEHFASSLKKANEELCTWEFECELVDDEKDINWIQIFASPHTDNGTTYWSGFFKNITQEKQTLENNIIREKRLSTIIENSTEGFALLNADGKIIEMSPSGKKILGLDVNENPGEIINKVTIHPDDRITLGQQFLQSIANPNEVEQCEFRILQPNGEYKWLETLIHNLLDEPNVNAIVLNYRDITERIQAKQQKEFDANNLKALIDNTSELVWSVDSSRKLISFNTAYENIVKRYGKIEVYPQMSIIETLKSDPVHLERYISYYDRALAGETFTVQYEYHSKTDDSAWREVSFYPIRVGEKVIGTACFGKDITERKNAELALQKTNEQLNAAQQLAHFGYWEIDLIHNDHHWSEEMYNIFEIDAKQPPLNLNDAIKYVHPEDRTKILEEHSLMMNEDKYLNFDFRLLMPDGRVKYLLMNAKMVKEEDGTKSKIKITSKDVSQRKKVEMELIESEKRFKALIENSTEGIAIVNDAGTITEISAGGKKMFNINNLEEFSINAIHPEDIEKLSNIYYKVYEDPTYSPTANFRYVRPSGETIWIETNFNNQLSEPSIKGIVMNFRDITERKIVEKALKKERKLLRNIIDNLPFNIYVKDLKTRKILANKSEWEFVGAASESEVLGKTDFELFSEESAVQSEIDDLQVMKNDRSIINKETLCFDAHGNKVWYLISKIPLKNESNEVDGLLGLNIDITKQKAVQEKLTENEEMFRELAKSVPGVVFQFYVEANGDTYFSYLSTKMYEFFGVPDDFSVSNMSKYIYYKDRVRFEESVLEAIQYKRDWNFEGRTQTPSLGIRWFHGMSTPTVKEDRMIFNGILLDITERKKAEEDKKQMRRLEISLEKEREINIVKSRFISFASHEFRTPLATITTSIDIIGIYANMMNDESLREKIQYHLNKVVFQAHRITQMLTDILLLEKASNEKLNIKSEQIDIVQFIENLNHQNYTDRNDGRKLELILPNEHAQILTDPILLDHILCNLINNAFKFSKGARDPELILKYEESKLKISIKDYGIGIPEKDQKHLFEIFFRANNAIKIEGTGLGLNLTREFAHKLGGNIAFDSKEGEGTVFILTLPYDIQG</sequence>
<proteinExistence type="predicted"/>
<dbReference type="InterPro" id="IPR036097">
    <property type="entry name" value="HisK_dim/P_sf"/>
</dbReference>
<dbReference type="Gene3D" id="3.30.565.10">
    <property type="entry name" value="Histidine kinase-like ATPase, C-terminal domain"/>
    <property type="match status" value="1"/>
</dbReference>
<dbReference type="Proteomes" id="UP001302949">
    <property type="component" value="Unassembled WGS sequence"/>
</dbReference>
<dbReference type="Pfam" id="PF08447">
    <property type="entry name" value="PAS_3"/>
    <property type="match status" value="1"/>
</dbReference>
<dbReference type="InterPro" id="IPR013767">
    <property type="entry name" value="PAS_fold"/>
</dbReference>
<dbReference type="InterPro" id="IPR005467">
    <property type="entry name" value="His_kinase_dom"/>
</dbReference>
<dbReference type="CDD" id="cd00082">
    <property type="entry name" value="HisKA"/>
    <property type="match status" value="1"/>
</dbReference>
<dbReference type="PROSITE" id="PS50109">
    <property type="entry name" value="HIS_KIN"/>
    <property type="match status" value="1"/>
</dbReference>
<dbReference type="CDD" id="cd00075">
    <property type="entry name" value="HATPase"/>
    <property type="match status" value="1"/>
</dbReference>
<dbReference type="Pfam" id="PF00989">
    <property type="entry name" value="PAS"/>
    <property type="match status" value="1"/>
</dbReference>
<evidence type="ECO:0000256" key="2">
    <source>
        <dbReference type="ARBA" id="ARBA00012438"/>
    </source>
</evidence>
<evidence type="ECO:0000259" key="7">
    <source>
        <dbReference type="PROSITE" id="PS50112"/>
    </source>
</evidence>
<evidence type="ECO:0000256" key="1">
    <source>
        <dbReference type="ARBA" id="ARBA00000085"/>
    </source>
</evidence>
<dbReference type="Pfam" id="PF02518">
    <property type="entry name" value="HATPase_c"/>
    <property type="match status" value="1"/>
</dbReference>
<dbReference type="SMART" id="SM00086">
    <property type="entry name" value="PAC"/>
    <property type="match status" value="6"/>
</dbReference>
<dbReference type="Gene3D" id="3.30.450.20">
    <property type="entry name" value="PAS domain"/>
    <property type="match status" value="7"/>
</dbReference>
<keyword evidence="5" id="KW-0418">Kinase</keyword>
<evidence type="ECO:0000259" key="8">
    <source>
        <dbReference type="PROSITE" id="PS50113"/>
    </source>
</evidence>
<dbReference type="SUPFAM" id="SSF47384">
    <property type="entry name" value="Homodimeric domain of signal transducing histidine kinase"/>
    <property type="match status" value="1"/>
</dbReference>
<evidence type="ECO:0000313" key="9">
    <source>
        <dbReference type="EMBL" id="MEA5139434.1"/>
    </source>
</evidence>
<keyword evidence="3" id="KW-0597">Phosphoprotein</keyword>
<dbReference type="PANTHER" id="PTHR43304">
    <property type="entry name" value="PHYTOCHROME-LIKE PROTEIN CPH1"/>
    <property type="match status" value="1"/>
</dbReference>
<dbReference type="SMART" id="SM00388">
    <property type="entry name" value="HisKA"/>
    <property type="match status" value="1"/>
</dbReference>
<protein>
    <recommendedName>
        <fullName evidence="2">histidine kinase</fullName>
        <ecNumber evidence="2">2.7.13.3</ecNumber>
    </recommendedName>
</protein>
<dbReference type="EMBL" id="JAYFUM010000010">
    <property type="protein sequence ID" value="MEA5139434.1"/>
    <property type="molecule type" value="Genomic_DNA"/>
</dbReference>
<dbReference type="InterPro" id="IPR001610">
    <property type="entry name" value="PAC"/>
</dbReference>
<dbReference type="InterPro" id="IPR004358">
    <property type="entry name" value="Sig_transdc_His_kin-like_C"/>
</dbReference>
<dbReference type="InterPro" id="IPR013655">
    <property type="entry name" value="PAS_fold_3"/>
</dbReference>
<reference evidence="9 10" key="1">
    <citation type="submission" date="2023-12" db="EMBL/GenBank/DDBJ databases">
        <title>Novel species of the genus Arcicella isolated from rivers.</title>
        <authorList>
            <person name="Lu H."/>
        </authorList>
    </citation>
    <scope>NUCLEOTIDE SEQUENCE [LARGE SCALE GENOMIC DNA]</scope>
    <source>
        <strain evidence="9 10">KCTC 23307</strain>
    </source>
</reference>
<evidence type="ECO:0000256" key="4">
    <source>
        <dbReference type="ARBA" id="ARBA00022679"/>
    </source>
</evidence>
<evidence type="ECO:0000259" key="6">
    <source>
        <dbReference type="PROSITE" id="PS50109"/>
    </source>
</evidence>
<dbReference type="SMART" id="SM00387">
    <property type="entry name" value="HATPase_c"/>
    <property type="match status" value="1"/>
</dbReference>
<comment type="catalytic activity">
    <reaction evidence="1">
        <text>ATP + protein L-histidine = ADP + protein N-phospho-L-histidine.</text>
        <dbReference type="EC" id="2.7.13.3"/>
    </reaction>
</comment>
<comment type="caution">
    <text evidence="9">The sequence shown here is derived from an EMBL/GenBank/DDBJ whole genome shotgun (WGS) entry which is preliminary data.</text>
</comment>
<dbReference type="InterPro" id="IPR000700">
    <property type="entry name" value="PAS-assoc_C"/>
</dbReference>
<name>A0ABU5QAM0_9BACT</name>
<gene>
    <name evidence="9" type="ORF">VB248_09820</name>
</gene>
<dbReference type="InterPro" id="IPR003661">
    <property type="entry name" value="HisK_dim/P_dom"/>
</dbReference>
<dbReference type="Pfam" id="PF08448">
    <property type="entry name" value="PAS_4"/>
    <property type="match status" value="2"/>
</dbReference>
<dbReference type="InterPro" id="IPR052162">
    <property type="entry name" value="Sensor_kinase/Photoreceptor"/>
</dbReference>
<dbReference type="Pfam" id="PF13426">
    <property type="entry name" value="PAS_9"/>
    <property type="match status" value="2"/>
</dbReference>
<keyword evidence="10" id="KW-1185">Reference proteome</keyword>
<evidence type="ECO:0000313" key="10">
    <source>
        <dbReference type="Proteomes" id="UP001302949"/>
    </source>
</evidence>
<evidence type="ECO:0000256" key="3">
    <source>
        <dbReference type="ARBA" id="ARBA00022553"/>
    </source>
</evidence>
<accession>A0ABU5QAM0</accession>
<dbReference type="PROSITE" id="PS50112">
    <property type="entry name" value="PAS"/>
    <property type="match status" value="1"/>
</dbReference>
<feature type="domain" description="PAC" evidence="8">
    <location>
        <begin position="342"/>
        <end position="393"/>
    </location>
</feature>
<dbReference type="PROSITE" id="PS50113">
    <property type="entry name" value="PAC"/>
    <property type="match status" value="5"/>
</dbReference>
<dbReference type="NCBIfam" id="TIGR00229">
    <property type="entry name" value="sensory_box"/>
    <property type="match status" value="4"/>
</dbReference>
<dbReference type="Gene3D" id="1.10.287.130">
    <property type="match status" value="1"/>
</dbReference>
<dbReference type="EC" id="2.7.13.3" evidence="2"/>
<feature type="domain" description="Histidine kinase" evidence="6">
    <location>
        <begin position="923"/>
        <end position="1143"/>
    </location>
</feature>
<organism evidence="9 10">
    <name type="scientific">Arcicella rigui</name>
    <dbReference type="NCBI Taxonomy" id="797020"/>
    <lineage>
        <taxon>Bacteria</taxon>
        <taxon>Pseudomonadati</taxon>
        <taxon>Bacteroidota</taxon>
        <taxon>Cytophagia</taxon>
        <taxon>Cytophagales</taxon>
        <taxon>Flectobacillaceae</taxon>
        <taxon>Arcicella</taxon>
    </lineage>
</organism>
<dbReference type="InterPro" id="IPR000014">
    <property type="entry name" value="PAS"/>
</dbReference>
<dbReference type="InterPro" id="IPR003594">
    <property type="entry name" value="HATPase_dom"/>
</dbReference>
<feature type="domain" description="PAC" evidence="8">
    <location>
        <begin position="720"/>
        <end position="772"/>
    </location>
</feature>
<dbReference type="Pfam" id="PF00512">
    <property type="entry name" value="HisKA"/>
    <property type="match status" value="1"/>
</dbReference>
<dbReference type="InterPro" id="IPR035965">
    <property type="entry name" value="PAS-like_dom_sf"/>
</dbReference>
<dbReference type="SUPFAM" id="SSF55785">
    <property type="entry name" value="PYP-like sensor domain (PAS domain)"/>
    <property type="match status" value="6"/>
</dbReference>
<evidence type="ECO:0000256" key="5">
    <source>
        <dbReference type="ARBA" id="ARBA00022777"/>
    </source>
</evidence>